<protein>
    <submittedName>
        <fullName evidence="1">Pyridoxamine 5'-phosphate oxidase</fullName>
    </submittedName>
</protein>
<sequence length="154" mass="17172">MFREMRRNDRQVSSDEALKLMEEAQYGVLSTTGENGYAYGVPLNHVLLDKGIYFHCAQAGEKIDNIGFNSKVSFCVIGNSEPIPDKFSYRYISAIAFGNCTEVSGAEKEAALLALVEKYSGGFVQQGIEYIKKDMDKTKVMKIAIEHITGKARR</sequence>
<proteinExistence type="predicted"/>
<evidence type="ECO:0000313" key="1">
    <source>
        <dbReference type="EMBL" id="OPX43173.1"/>
    </source>
</evidence>
<dbReference type="Proteomes" id="UP000191554">
    <property type="component" value="Unassembled WGS sequence"/>
</dbReference>
<dbReference type="AlphaFoldDB" id="A0A1V4SHE8"/>
<dbReference type="RefSeq" id="WP_080065374.1">
    <property type="nucleotide sequence ID" value="NZ_MZGX01000020.1"/>
</dbReference>
<name>A0A1V4SHE8_RUMHU</name>
<dbReference type="InterPro" id="IPR012349">
    <property type="entry name" value="Split_barrel_FMN-bd"/>
</dbReference>
<accession>A0A1V4SHE8</accession>
<dbReference type="Gene3D" id="2.30.110.10">
    <property type="entry name" value="Electron Transport, Fmn-binding Protein, Chain A"/>
    <property type="match status" value="1"/>
</dbReference>
<keyword evidence="2" id="KW-1185">Reference proteome</keyword>
<dbReference type="OrthoDB" id="9794935at2"/>
<reference evidence="1 2" key="1">
    <citation type="submission" date="2017-03" db="EMBL/GenBank/DDBJ databases">
        <title>Genome sequence of Clostridium hungatei DSM 14427.</title>
        <authorList>
            <person name="Poehlein A."/>
            <person name="Daniel R."/>
        </authorList>
    </citation>
    <scope>NUCLEOTIDE SEQUENCE [LARGE SCALE GENOMIC DNA]</scope>
    <source>
        <strain evidence="1 2">DSM 14427</strain>
    </source>
</reference>
<gene>
    <name evidence="1" type="ORF">CLHUN_29230</name>
</gene>
<dbReference type="STRING" id="48256.CLHUN_29230"/>
<dbReference type="SUPFAM" id="SSF50475">
    <property type="entry name" value="FMN-binding split barrel"/>
    <property type="match status" value="1"/>
</dbReference>
<dbReference type="EMBL" id="MZGX01000020">
    <property type="protein sequence ID" value="OPX43173.1"/>
    <property type="molecule type" value="Genomic_DNA"/>
</dbReference>
<dbReference type="Pfam" id="PF12900">
    <property type="entry name" value="Pyridox_ox_2"/>
    <property type="match status" value="1"/>
</dbReference>
<dbReference type="PANTHER" id="PTHR34071">
    <property type="entry name" value="5-NITROIMIDAZOLE ANTIBIOTICS RESISTANCE PROTEIN, NIMA-FAMILY-RELATED PROTEIN-RELATED"/>
    <property type="match status" value="1"/>
</dbReference>
<evidence type="ECO:0000313" key="2">
    <source>
        <dbReference type="Proteomes" id="UP000191554"/>
    </source>
</evidence>
<comment type="caution">
    <text evidence="1">The sequence shown here is derived from an EMBL/GenBank/DDBJ whole genome shotgun (WGS) entry which is preliminary data.</text>
</comment>
<dbReference type="PANTHER" id="PTHR34071:SF2">
    <property type="entry name" value="FLAVIN-NUCLEOTIDE-BINDING PROTEIN"/>
    <property type="match status" value="1"/>
</dbReference>
<dbReference type="InterPro" id="IPR024747">
    <property type="entry name" value="Pyridox_Oxase-rel"/>
</dbReference>
<organism evidence="1 2">
    <name type="scientific">Ruminiclostridium hungatei</name>
    <name type="common">Clostridium hungatei</name>
    <dbReference type="NCBI Taxonomy" id="48256"/>
    <lineage>
        <taxon>Bacteria</taxon>
        <taxon>Bacillati</taxon>
        <taxon>Bacillota</taxon>
        <taxon>Clostridia</taxon>
        <taxon>Eubacteriales</taxon>
        <taxon>Oscillospiraceae</taxon>
        <taxon>Ruminiclostridium</taxon>
    </lineage>
</organism>